<evidence type="ECO:0000313" key="9">
    <source>
        <dbReference type="Proteomes" id="UP000198816"/>
    </source>
</evidence>
<dbReference type="Proteomes" id="UP000198816">
    <property type="component" value="Unassembled WGS sequence"/>
</dbReference>
<dbReference type="GO" id="GO:0016829">
    <property type="term" value="F:lyase activity"/>
    <property type="evidence" value="ECO:0007669"/>
    <property type="project" value="UniProtKB-KW"/>
</dbReference>
<dbReference type="SFLD" id="SFLDG01094">
    <property type="entry name" value="Uncharacterised_Radical_SAM_Su"/>
    <property type="match status" value="1"/>
</dbReference>
<reference evidence="9" key="1">
    <citation type="submission" date="2016-10" db="EMBL/GenBank/DDBJ databases">
        <authorList>
            <person name="Varghese N."/>
            <person name="Submissions S."/>
        </authorList>
    </citation>
    <scope>NUCLEOTIDE SEQUENCE [LARGE SCALE GENOMIC DNA]</scope>
    <source>
        <strain evidence="9">DSM 217</strain>
    </source>
</reference>
<sequence>MSRQFPCPSDLDLPISSDVADSADTGQLRIGGFVPLTTIDYPGELAAVVFLQGCPWRCRYCQNGALIDPSATPVVAWSEIRDFLERRRGLLDAVVFSGGEPTLQCALPAAMAEVRELGFKVGMHTAGPAPKRLARLLPLLDWVALDIKALPEGYPAITGVPQSGEAAWESLSLIQASGVPLEVRTTVMPQWTALDLATLAAALARQGVRRYAVQACDTRHALDPLLPAPAIPLAQLAAAIDPASFDRFVLRGH</sequence>
<comment type="cofactor">
    <cofactor evidence="1">
        <name>[4Fe-4S] cluster</name>
        <dbReference type="ChEBI" id="CHEBI:49883"/>
    </cofactor>
</comment>
<dbReference type="InterPro" id="IPR058240">
    <property type="entry name" value="rSAM_sf"/>
</dbReference>
<keyword evidence="9" id="KW-1185">Reference proteome</keyword>
<accession>A0A1H3CHJ9</accession>
<keyword evidence="6" id="KW-0411">Iron-sulfur</keyword>
<dbReference type="STRING" id="1058.SAMN05421783_13419"/>
<dbReference type="InterPro" id="IPR007197">
    <property type="entry name" value="rSAM"/>
</dbReference>
<proteinExistence type="predicted"/>
<feature type="domain" description="Radical SAM core" evidence="7">
    <location>
        <begin position="40"/>
        <end position="253"/>
    </location>
</feature>
<dbReference type="EMBL" id="FNNZ01000034">
    <property type="protein sequence ID" value="SDX53556.1"/>
    <property type="molecule type" value="Genomic_DNA"/>
</dbReference>
<dbReference type="InterPro" id="IPR013785">
    <property type="entry name" value="Aldolase_TIM"/>
</dbReference>
<dbReference type="SFLD" id="SFLDS00029">
    <property type="entry name" value="Radical_SAM"/>
    <property type="match status" value="1"/>
</dbReference>
<name>A0A1H3CHJ9_THIRO</name>
<keyword evidence="2" id="KW-0004">4Fe-4S</keyword>
<evidence type="ECO:0000256" key="2">
    <source>
        <dbReference type="ARBA" id="ARBA00022485"/>
    </source>
</evidence>
<evidence type="ECO:0000313" key="8">
    <source>
        <dbReference type="EMBL" id="SDX53556.1"/>
    </source>
</evidence>
<dbReference type="GO" id="GO:0046872">
    <property type="term" value="F:metal ion binding"/>
    <property type="evidence" value="ECO:0007669"/>
    <property type="project" value="UniProtKB-KW"/>
</dbReference>
<dbReference type="PANTHER" id="PTHR30352:SF13">
    <property type="entry name" value="GLYCYL-RADICAL ENZYME ACTIVATING ENZYME YJJW-RELATED"/>
    <property type="match status" value="1"/>
</dbReference>
<keyword evidence="8" id="KW-0456">Lyase</keyword>
<keyword evidence="3" id="KW-0949">S-adenosyl-L-methionine</keyword>
<dbReference type="InterPro" id="IPR012840">
    <property type="entry name" value="NrdG2"/>
</dbReference>
<dbReference type="SUPFAM" id="SSF102114">
    <property type="entry name" value="Radical SAM enzymes"/>
    <property type="match status" value="1"/>
</dbReference>
<organism evidence="8 9">
    <name type="scientific">Thiocapsa roseopersicina</name>
    <dbReference type="NCBI Taxonomy" id="1058"/>
    <lineage>
        <taxon>Bacteria</taxon>
        <taxon>Pseudomonadati</taxon>
        <taxon>Pseudomonadota</taxon>
        <taxon>Gammaproteobacteria</taxon>
        <taxon>Chromatiales</taxon>
        <taxon>Chromatiaceae</taxon>
        <taxon>Thiocapsa</taxon>
    </lineage>
</organism>
<evidence type="ECO:0000256" key="1">
    <source>
        <dbReference type="ARBA" id="ARBA00001966"/>
    </source>
</evidence>
<keyword evidence="8" id="KW-0670">Pyruvate</keyword>
<protein>
    <submittedName>
        <fullName evidence="8">Pyruvate formate lyase activating enzyme</fullName>
    </submittedName>
</protein>
<evidence type="ECO:0000259" key="7">
    <source>
        <dbReference type="PROSITE" id="PS51918"/>
    </source>
</evidence>
<keyword evidence="4" id="KW-0479">Metal-binding</keyword>
<dbReference type="NCBIfam" id="TIGR02495">
    <property type="entry name" value="NrdG2"/>
    <property type="match status" value="1"/>
</dbReference>
<dbReference type="RefSeq" id="WP_093037661.1">
    <property type="nucleotide sequence ID" value="NZ_FNNZ01000034.1"/>
</dbReference>
<dbReference type="PROSITE" id="PS51918">
    <property type="entry name" value="RADICAL_SAM"/>
    <property type="match status" value="1"/>
</dbReference>
<dbReference type="GO" id="GO:0051539">
    <property type="term" value="F:4 iron, 4 sulfur cluster binding"/>
    <property type="evidence" value="ECO:0007669"/>
    <property type="project" value="UniProtKB-KW"/>
</dbReference>
<dbReference type="CDD" id="cd01335">
    <property type="entry name" value="Radical_SAM"/>
    <property type="match status" value="1"/>
</dbReference>
<evidence type="ECO:0000256" key="5">
    <source>
        <dbReference type="ARBA" id="ARBA00023004"/>
    </source>
</evidence>
<evidence type="ECO:0000256" key="4">
    <source>
        <dbReference type="ARBA" id="ARBA00022723"/>
    </source>
</evidence>
<dbReference type="Pfam" id="PF04055">
    <property type="entry name" value="Radical_SAM"/>
    <property type="match status" value="1"/>
</dbReference>
<dbReference type="InterPro" id="IPR034457">
    <property type="entry name" value="Organic_radical-activating"/>
</dbReference>
<keyword evidence="5" id="KW-0408">Iron</keyword>
<dbReference type="Gene3D" id="3.20.20.70">
    <property type="entry name" value="Aldolase class I"/>
    <property type="match status" value="1"/>
</dbReference>
<evidence type="ECO:0000256" key="6">
    <source>
        <dbReference type="ARBA" id="ARBA00023014"/>
    </source>
</evidence>
<evidence type="ECO:0000256" key="3">
    <source>
        <dbReference type="ARBA" id="ARBA00022691"/>
    </source>
</evidence>
<dbReference type="OrthoDB" id="9782387at2"/>
<gene>
    <name evidence="8" type="ORF">SAMN05421783_13419</name>
</gene>
<dbReference type="PANTHER" id="PTHR30352">
    <property type="entry name" value="PYRUVATE FORMATE-LYASE-ACTIVATING ENZYME"/>
    <property type="match status" value="1"/>
</dbReference>
<dbReference type="AlphaFoldDB" id="A0A1H3CHJ9"/>